<evidence type="ECO:0000313" key="1">
    <source>
        <dbReference type="EMBL" id="MPL98700.1"/>
    </source>
</evidence>
<organism evidence="1">
    <name type="scientific">bioreactor metagenome</name>
    <dbReference type="NCBI Taxonomy" id="1076179"/>
    <lineage>
        <taxon>unclassified sequences</taxon>
        <taxon>metagenomes</taxon>
        <taxon>ecological metagenomes</taxon>
    </lineage>
</organism>
<accession>A0A644W5H1</accession>
<dbReference type="EMBL" id="VSSQ01000623">
    <property type="protein sequence ID" value="MPL98700.1"/>
    <property type="molecule type" value="Genomic_DNA"/>
</dbReference>
<sequence length="313" mass="35465">MRKFKLIFLILGLLVLFCCFGCGSQPPSKPDANVGKCTINYVNDSQRMKRVTFSGGYLRSSPEILKDNIVAATLSGSKGIIYGDRQIDKVEWAKVTTREGTTGWYSVEPKLIDGKKVVLPLDIMEKTYSTTYPQIYGVAENVADKINGEIQNYLSVFKYVVGPVGNNLHCRVTYNKNNILSILFESPFVSYRIYPKEDVNNIEFWDNVKKYCYVSPLISDAQPNVLYAERSDLQYGLVFDLKTGKRLSYQDFMLHKQEEEVADLLSKLGNDASIQSENFYITEDKEIKVFVSHNGMNPGRVTLDLTSLGIKKF</sequence>
<dbReference type="AlphaFoldDB" id="A0A644W5H1"/>
<comment type="caution">
    <text evidence="1">The sequence shown here is derived from an EMBL/GenBank/DDBJ whole genome shotgun (WGS) entry which is preliminary data.</text>
</comment>
<gene>
    <name evidence="1" type="ORF">SDC9_44907</name>
</gene>
<name>A0A644W5H1_9ZZZZ</name>
<proteinExistence type="predicted"/>
<protein>
    <submittedName>
        <fullName evidence="1">Uncharacterized protein</fullName>
    </submittedName>
</protein>
<reference evidence="1" key="1">
    <citation type="submission" date="2019-08" db="EMBL/GenBank/DDBJ databases">
        <authorList>
            <person name="Kucharzyk K."/>
            <person name="Murdoch R.W."/>
            <person name="Higgins S."/>
            <person name="Loffler F."/>
        </authorList>
    </citation>
    <scope>NUCLEOTIDE SEQUENCE</scope>
</reference>